<dbReference type="CDD" id="cd03801">
    <property type="entry name" value="GT4_PimA-like"/>
    <property type="match status" value="1"/>
</dbReference>
<reference evidence="2 3" key="1">
    <citation type="submission" date="2018-09" db="EMBL/GenBank/DDBJ databases">
        <title>Genomic Encyclopedia of Archaeal and Bacterial Type Strains, Phase II (KMG-II): from individual species to whole genera.</title>
        <authorList>
            <person name="Goeker M."/>
        </authorList>
    </citation>
    <scope>NUCLEOTIDE SEQUENCE [LARGE SCALE GENOMIC DNA]</scope>
    <source>
        <strain evidence="2 3">DSM 13151</strain>
    </source>
</reference>
<proteinExistence type="predicted"/>
<dbReference type="GO" id="GO:0016757">
    <property type="term" value="F:glycosyltransferase activity"/>
    <property type="evidence" value="ECO:0007669"/>
    <property type="project" value="InterPro"/>
</dbReference>
<dbReference type="PANTHER" id="PTHR45947:SF3">
    <property type="entry name" value="SULFOQUINOVOSYL TRANSFERASE SQD2"/>
    <property type="match status" value="1"/>
</dbReference>
<dbReference type="RefSeq" id="WP_120243523.1">
    <property type="nucleotide sequence ID" value="NZ_RAPO01000001.1"/>
</dbReference>
<keyword evidence="3" id="KW-1185">Reference proteome</keyword>
<dbReference type="OrthoDB" id="132546at2157"/>
<dbReference type="SUPFAM" id="SSF53756">
    <property type="entry name" value="UDP-Glycosyltransferase/glycogen phosphorylase"/>
    <property type="match status" value="1"/>
</dbReference>
<accession>A0A3R7E1V4</accession>
<evidence type="ECO:0000313" key="2">
    <source>
        <dbReference type="EMBL" id="RKD98059.1"/>
    </source>
</evidence>
<organism evidence="2 3">
    <name type="scientific">Halopiger aswanensis</name>
    <dbReference type="NCBI Taxonomy" id="148449"/>
    <lineage>
        <taxon>Archaea</taxon>
        <taxon>Methanobacteriati</taxon>
        <taxon>Methanobacteriota</taxon>
        <taxon>Stenosarchaea group</taxon>
        <taxon>Halobacteria</taxon>
        <taxon>Halobacteriales</taxon>
        <taxon>Natrialbaceae</taxon>
        <taxon>Halopiger</taxon>
    </lineage>
</organism>
<protein>
    <submittedName>
        <fullName evidence="2">Glycosyltransferase involved in cell wall biosynthesis</fullName>
    </submittedName>
</protein>
<sequence length="378" mass="42001">MPDDDDICVVTQPVSSASQSHVETLVEILGAITTVSLLTANLPNDSSIRDDHEVIDIAMVGTGSSISTAAIRFLQNQIRMAREIWGRDESIVLFFGTTAYLIPLLAAKASGKTVVLEPRGDVPLTLRLHWEERVPSAIARGLAGSIRLLEEIGYRLADAIITYTPSMAKELKLERFEEKLYPHGARYIDTDRFSPRISYDERNQIVGFLGRLDEEKGIRELAEVAKHLSDDIMFVFAGDGDLKEWLEAELSDEINSGAVELTGWIDREDVPKVLSRFGLLVLPSQPTEGLPTVILESFACGTPVYATPVSGIPDVVREDETGMRMSNRNPRTIAARIEDFYSRDDRHKMSANGRQLAKSEYSFQAATQRYQEILSNIG</sequence>
<gene>
    <name evidence="2" type="ORF">ATJ93_1061</name>
</gene>
<name>A0A3R7E1V4_9EURY</name>
<dbReference type="EMBL" id="RAPO01000001">
    <property type="protein sequence ID" value="RKD98059.1"/>
    <property type="molecule type" value="Genomic_DNA"/>
</dbReference>
<dbReference type="PANTHER" id="PTHR45947">
    <property type="entry name" value="SULFOQUINOVOSYL TRANSFERASE SQD2"/>
    <property type="match status" value="1"/>
</dbReference>
<keyword evidence="2" id="KW-0808">Transferase</keyword>
<dbReference type="InterPro" id="IPR001296">
    <property type="entry name" value="Glyco_trans_1"/>
</dbReference>
<dbReference type="Proteomes" id="UP000283805">
    <property type="component" value="Unassembled WGS sequence"/>
</dbReference>
<evidence type="ECO:0000259" key="1">
    <source>
        <dbReference type="Pfam" id="PF00534"/>
    </source>
</evidence>
<evidence type="ECO:0000313" key="3">
    <source>
        <dbReference type="Proteomes" id="UP000283805"/>
    </source>
</evidence>
<feature type="domain" description="Glycosyl transferase family 1" evidence="1">
    <location>
        <begin position="197"/>
        <end position="355"/>
    </location>
</feature>
<dbReference type="AlphaFoldDB" id="A0A3R7E1V4"/>
<dbReference type="InterPro" id="IPR050194">
    <property type="entry name" value="Glycosyltransferase_grp1"/>
</dbReference>
<dbReference type="Gene3D" id="3.40.50.2000">
    <property type="entry name" value="Glycogen Phosphorylase B"/>
    <property type="match status" value="2"/>
</dbReference>
<comment type="caution">
    <text evidence="2">The sequence shown here is derived from an EMBL/GenBank/DDBJ whole genome shotgun (WGS) entry which is preliminary data.</text>
</comment>
<dbReference type="Pfam" id="PF00534">
    <property type="entry name" value="Glycos_transf_1"/>
    <property type="match status" value="1"/>
</dbReference>